<dbReference type="EMBL" id="SULG01000088">
    <property type="protein sequence ID" value="TLD40661.1"/>
    <property type="molecule type" value="Genomic_DNA"/>
</dbReference>
<dbReference type="AlphaFoldDB" id="A0A533QDC3"/>
<feature type="compositionally biased region" description="Polar residues" evidence="1">
    <location>
        <begin position="598"/>
        <end position="613"/>
    </location>
</feature>
<gene>
    <name evidence="3" type="ORF">JETT_3092</name>
</gene>
<dbReference type="SUPFAM" id="SSF54001">
    <property type="entry name" value="Cysteine proteinases"/>
    <property type="match status" value="1"/>
</dbReference>
<evidence type="ECO:0000313" key="3">
    <source>
        <dbReference type="EMBL" id="TLD40661.1"/>
    </source>
</evidence>
<name>A0A533QDC3_9BACT</name>
<sequence length="658" mass="73722">MATKKKEARRILDTRPDTLDFRDKMYVATLMEVPIHIDLSDYKLWQAPILDQGNEGACTGFGLATVANYLLRKRRVMPDDMSVSPRMFYEMAKRYDEWRGEDYEGSSARGAMKGWHKHGVCAETIWPYDTRQSDQHLNDDRVSDASRRPLGAYYRVNHKDLVAMHTALAEVGILYATAVVHEGWNMIDADGIIPPDDTILGGHAFAIVAYDGQGFWIQNSWGADWGREGFALVTYDDWLEHGTDVWVARLGAPVTLRTAKATATSQSAAARQSETYAFRDIRPHIISIGNEGLLRTHGTYGTSEADVASIFREEFPRITGKWRKRRILLYAHGGLTNESSAIQRVADYRTALLEEEVYPLAFIWKTDFWTTLTNILKDAVSRRRPEGFLDATKDFMLNRLDDALEPMVRMLGGKLHWDEMKENAVGATVESRGGARIAARYLTELAKDPSVEIHVAGHSAGGIFHAPLVQLLAAEGKITSGPMKGKRGYGLKVASCTLWAPACTTELFKQTYLPVIQEGNIGHFTLFTLTDDAEQDDQCASVYNKSLLYLVSNALEDKPRIPLFRDGEALLGMEKFVRADDDLVKRFDTKKVQWILSPNNAAPGTPDHSTATSHGDFDDDKPTLRATLARILQEPEVTAQFTIHRSASSLSDRRKMLT</sequence>
<evidence type="ECO:0000259" key="2">
    <source>
        <dbReference type="Pfam" id="PF00112"/>
    </source>
</evidence>
<proteinExistence type="predicted"/>
<accession>A0A533QDC3</accession>
<dbReference type="Proteomes" id="UP000319783">
    <property type="component" value="Unassembled WGS sequence"/>
</dbReference>
<dbReference type="GO" id="GO:0008234">
    <property type="term" value="F:cysteine-type peptidase activity"/>
    <property type="evidence" value="ECO:0007669"/>
    <property type="project" value="InterPro"/>
</dbReference>
<evidence type="ECO:0000313" key="4">
    <source>
        <dbReference type="Proteomes" id="UP000319783"/>
    </source>
</evidence>
<dbReference type="Pfam" id="PF00112">
    <property type="entry name" value="Peptidase_C1"/>
    <property type="match status" value="1"/>
</dbReference>
<reference evidence="3 4" key="1">
    <citation type="submission" date="2019-04" db="EMBL/GenBank/DDBJ databases">
        <title>Genome of a novel bacterium Candidatus Jettenia ecosi reconstructed from metagenome of an anammox bioreactor.</title>
        <authorList>
            <person name="Mardanov A.V."/>
            <person name="Beletsky A.V."/>
            <person name="Ravin N.V."/>
            <person name="Botchkova E.A."/>
            <person name="Litti Y.V."/>
            <person name="Nozhevnikova A.N."/>
        </authorList>
    </citation>
    <scope>NUCLEOTIDE SEQUENCE [LARGE SCALE GENOMIC DNA]</scope>
    <source>
        <strain evidence="3">J2</strain>
    </source>
</reference>
<dbReference type="CDD" id="cd02619">
    <property type="entry name" value="Peptidase_C1"/>
    <property type="match status" value="1"/>
</dbReference>
<organism evidence="3 4">
    <name type="scientific">Candidatus Jettenia ecosi</name>
    <dbReference type="NCBI Taxonomy" id="2494326"/>
    <lineage>
        <taxon>Bacteria</taxon>
        <taxon>Pseudomonadati</taxon>
        <taxon>Planctomycetota</taxon>
        <taxon>Candidatus Brocadiia</taxon>
        <taxon>Candidatus Brocadiales</taxon>
        <taxon>Candidatus Brocadiaceae</taxon>
        <taxon>Candidatus Jettenia</taxon>
    </lineage>
</organism>
<dbReference type="Gene3D" id="3.90.70.10">
    <property type="entry name" value="Cysteine proteinases"/>
    <property type="match status" value="1"/>
</dbReference>
<evidence type="ECO:0000256" key="1">
    <source>
        <dbReference type="SAM" id="MobiDB-lite"/>
    </source>
</evidence>
<protein>
    <recommendedName>
        <fullName evidence="2">Peptidase C1A papain C-terminal domain-containing protein</fullName>
    </recommendedName>
</protein>
<dbReference type="GO" id="GO:0006508">
    <property type="term" value="P:proteolysis"/>
    <property type="evidence" value="ECO:0007669"/>
    <property type="project" value="InterPro"/>
</dbReference>
<feature type="region of interest" description="Disordered" evidence="1">
    <location>
        <begin position="598"/>
        <end position="619"/>
    </location>
</feature>
<dbReference type="InterPro" id="IPR000668">
    <property type="entry name" value="Peptidase_C1A_C"/>
</dbReference>
<dbReference type="InterPro" id="IPR038765">
    <property type="entry name" value="Papain-like_cys_pep_sf"/>
</dbReference>
<feature type="domain" description="Peptidase C1A papain C-terminal" evidence="2">
    <location>
        <begin position="34"/>
        <end position="234"/>
    </location>
</feature>
<comment type="caution">
    <text evidence="3">The sequence shown here is derived from an EMBL/GenBank/DDBJ whole genome shotgun (WGS) entry which is preliminary data.</text>
</comment>